<dbReference type="InterPro" id="IPR049809">
    <property type="entry name" value="YehF/YfeS-like_WGR"/>
</dbReference>
<comment type="caution">
    <text evidence="2">The sequence shown here is derived from an EMBL/GenBank/DDBJ whole genome shotgun (WGS) entry which is preliminary data.</text>
</comment>
<feature type="domain" description="WGR" evidence="1">
    <location>
        <begin position="49"/>
        <end position="89"/>
    </location>
</feature>
<keyword evidence="3" id="KW-1185">Reference proteome</keyword>
<dbReference type="Pfam" id="PF05406">
    <property type="entry name" value="WGR"/>
    <property type="match status" value="1"/>
</dbReference>
<dbReference type="Proteomes" id="UP001144323">
    <property type="component" value="Unassembled WGS sequence"/>
</dbReference>
<accession>A0A9W6LU97</accession>
<sequence>MLRSRADRGELCRLRPGEGSNVASSQQLVRHLIGKSSTLDLSQRHGLAILLHRIAPARDMRRFYRINILPDLFGSVLLMKQWERIGSMSGAAIMRRCSCVRVTRRDGAMRHRQSRGLGPSANPD</sequence>
<organism evidence="2 3">
    <name type="scientific">Methylocystis echinoides</name>
    <dbReference type="NCBI Taxonomy" id="29468"/>
    <lineage>
        <taxon>Bacteria</taxon>
        <taxon>Pseudomonadati</taxon>
        <taxon>Pseudomonadota</taxon>
        <taxon>Alphaproteobacteria</taxon>
        <taxon>Hyphomicrobiales</taxon>
        <taxon>Methylocystaceae</taxon>
        <taxon>Methylocystis</taxon>
    </lineage>
</organism>
<reference evidence="2" key="1">
    <citation type="journal article" date="2023" name="Int. J. Syst. Evol. Microbiol.">
        <title>Methylocystis iwaonis sp. nov., a type II methane-oxidizing bacterium from surface soil of a rice paddy field in Japan, and emended description of the genus Methylocystis (ex Whittenbury et al. 1970) Bowman et al. 1993.</title>
        <authorList>
            <person name="Kaise H."/>
            <person name="Sawadogo J.B."/>
            <person name="Alam M.S."/>
            <person name="Ueno C."/>
            <person name="Dianou D."/>
            <person name="Shinjo R."/>
            <person name="Asakawa S."/>
        </authorList>
    </citation>
    <scope>NUCLEOTIDE SEQUENCE</scope>
    <source>
        <strain evidence="2">LMG27198</strain>
    </source>
</reference>
<dbReference type="CDD" id="cd07996">
    <property type="entry name" value="WGR_MMR_like"/>
    <property type="match status" value="1"/>
</dbReference>
<evidence type="ECO:0000313" key="2">
    <source>
        <dbReference type="EMBL" id="GLI95332.1"/>
    </source>
</evidence>
<dbReference type="EMBL" id="BSEC01000003">
    <property type="protein sequence ID" value="GLI95332.1"/>
    <property type="molecule type" value="Genomic_DNA"/>
</dbReference>
<dbReference type="InterPro" id="IPR008893">
    <property type="entry name" value="WGR_domain"/>
</dbReference>
<dbReference type="RefSeq" id="WP_432806836.1">
    <property type="nucleotide sequence ID" value="NZ_BSEC01000003.1"/>
</dbReference>
<evidence type="ECO:0000259" key="1">
    <source>
        <dbReference type="Pfam" id="PF05406"/>
    </source>
</evidence>
<dbReference type="SUPFAM" id="SSF142921">
    <property type="entry name" value="WGR domain-like"/>
    <property type="match status" value="1"/>
</dbReference>
<name>A0A9W6LU97_9HYPH</name>
<gene>
    <name evidence="2" type="ORF">LMG27198_43240</name>
</gene>
<dbReference type="InterPro" id="IPR036930">
    <property type="entry name" value="WGR_dom_sf"/>
</dbReference>
<evidence type="ECO:0000313" key="3">
    <source>
        <dbReference type="Proteomes" id="UP001144323"/>
    </source>
</evidence>
<proteinExistence type="predicted"/>
<dbReference type="AlphaFoldDB" id="A0A9W6LU97"/>
<protein>
    <recommendedName>
        <fullName evidence="1">WGR domain-containing protein</fullName>
    </recommendedName>
</protein>